<reference evidence="7 8" key="2">
    <citation type="submission" date="2018-11" db="EMBL/GenBank/DDBJ databases">
        <authorList>
            <consortium name="Pathogen Informatics"/>
        </authorList>
    </citation>
    <scope>NUCLEOTIDE SEQUENCE [LARGE SCALE GENOMIC DNA]</scope>
    <source>
        <strain evidence="7 8">MHpl1</strain>
    </source>
</reference>
<gene>
    <name evidence="7" type="ORF">HPLM_LOCUS7517</name>
</gene>
<evidence type="ECO:0000256" key="2">
    <source>
        <dbReference type="ARBA" id="ARBA00022692"/>
    </source>
</evidence>
<keyword evidence="2 6" id="KW-0812">Transmembrane</keyword>
<dbReference type="Proteomes" id="UP000268014">
    <property type="component" value="Unassembled WGS sequence"/>
</dbReference>
<feature type="transmembrane region" description="Helical" evidence="6">
    <location>
        <begin position="77"/>
        <end position="99"/>
    </location>
</feature>
<keyword evidence="4 6" id="KW-0472">Membrane</keyword>
<dbReference type="STRING" id="6290.A0A0N4WAT8"/>
<evidence type="ECO:0000313" key="7">
    <source>
        <dbReference type="EMBL" id="VDO32165.1"/>
    </source>
</evidence>
<protein>
    <submittedName>
        <fullName evidence="9">MFS domain-containing protein</fullName>
    </submittedName>
</protein>
<dbReference type="OrthoDB" id="3936150at2759"/>
<evidence type="ECO:0000256" key="5">
    <source>
        <dbReference type="SAM" id="MobiDB-lite"/>
    </source>
</evidence>
<evidence type="ECO:0000256" key="6">
    <source>
        <dbReference type="SAM" id="Phobius"/>
    </source>
</evidence>
<proteinExistence type="predicted"/>
<evidence type="ECO:0000256" key="1">
    <source>
        <dbReference type="ARBA" id="ARBA00004141"/>
    </source>
</evidence>
<feature type="region of interest" description="Disordered" evidence="5">
    <location>
        <begin position="1"/>
        <end position="20"/>
    </location>
</feature>
<dbReference type="SUPFAM" id="SSF103473">
    <property type="entry name" value="MFS general substrate transporter"/>
    <property type="match status" value="1"/>
</dbReference>
<dbReference type="Gene3D" id="1.20.1250.20">
    <property type="entry name" value="MFS general substrate transporter like domains"/>
    <property type="match status" value="1"/>
</dbReference>
<name>A0A0N4WAT8_HAEPC</name>
<sequence length="228" mass="25843">MEDEVRSAKKEKVHRHTSEEAKAKSGLSFVKKAPFRQKAERMVDQLLVYGAVSFFRYACNLTLGYADLKWRRIGRKFVHTSGLVIIVICLALVIIAYSLDLNHALKEEIRVFILLASSMTSQIYISSGIVGNELFPTPVRTLGYSFLQLWNRVGVVLSPFVFYSMDLWIALPYCIMSVFCLIDALAFECLLPETKGKHLIEHMPKREERLLGGSNLTPAFFSLSSKTL</sequence>
<evidence type="ECO:0000313" key="9">
    <source>
        <dbReference type="WBParaSite" id="HPLM_0000752501-mRNA-1"/>
    </source>
</evidence>
<feature type="transmembrane region" description="Helical" evidence="6">
    <location>
        <begin position="111"/>
        <end position="130"/>
    </location>
</feature>
<keyword evidence="8" id="KW-1185">Reference proteome</keyword>
<evidence type="ECO:0000313" key="8">
    <source>
        <dbReference type="Proteomes" id="UP000268014"/>
    </source>
</evidence>
<accession>A0A0N4WAT8</accession>
<dbReference type="GO" id="GO:0016020">
    <property type="term" value="C:membrane"/>
    <property type="evidence" value="ECO:0007669"/>
    <property type="project" value="UniProtKB-SubCell"/>
</dbReference>
<dbReference type="AlphaFoldDB" id="A0A0N4WAT8"/>
<evidence type="ECO:0000256" key="3">
    <source>
        <dbReference type="ARBA" id="ARBA00022989"/>
    </source>
</evidence>
<organism evidence="9">
    <name type="scientific">Haemonchus placei</name>
    <name type="common">Barber's pole worm</name>
    <dbReference type="NCBI Taxonomy" id="6290"/>
    <lineage>
        <taxon>Eukaryota</taxon>
        <taxon>Metazoa</taxon>
        <taxon>Ecdysozoa</taxon>
        <taxon>Nematoda</taxon>
        <taxon>Chromadorea</taxon>
        <taxon>Rhabditida</taxon>
        <taxon>Rhabditina</taxon>
        <taxon>Rhabditomorpha</taxon>
        <taxon>Strongyloidea</taxon>
        <taxon>Trichostrongylidae</taxon>
        <taxon>Haemonchus</taxon>
    </lineage>
</organism>
<feature type="transmembrane region" description="Helical" evidence="6">
    <location>
        <begin position="167"/>
        <end position="191"/>
    </location>
</feature>
<keyword evidence="3 6" id="KW-1133">Transmembrane helix</keyword>
<comment type="subcellular location">
    <subcellularLocation>
        <location evidence="1">Membrane</location>
        <topology evidence="1">Multi-pass membrane protein</topology>
    </subcellularLocation>
</comment>
<evidence type="ECO:0000256" key="4">
    <source>
        <dbReference type="ARBA" id="ARBA00023136"/>
    </source>
</evidence>
<dbReference type="PANTHER" id="PTHR24064">
    <property type="entry name" value="SOLUTE CARRIER FAMILY 22 MEMBER"/>
    <property type="match status" value="1"/>
</dbReference>
<dbReference type="InterPro" id="IPR036259">
    <property type="entry name" value="MFS_trans_sf"/>
</dbReference>
<dbReference type="WBParaSite" id="HPLM_0000752501-mRNA-1">
    <property type="protein sequence ID" value="HPLM_0000752501-mRNA-1"/>
    <property type="gene ID" value="HPLM_0000752501"/>
</dbReference>
<dbReference type="EMBL" id="UZAF01016678">
    <property type="protein sequence ID" value="VDO32165.1"/>
    <property type="molecule type" value="Genomic_DNA"/>
</dbReference>
<reference evidence="9" key="1">
    <citation type="submission" date="2017-02" db="UniProtKB">
        <authorList>
            <consortium name="WormBaseParasite"/>
        </authorList>
    </citation>
    <scope>IDENTIFICATION</scope>
</reference>